<sequence>MELDLKARLMGEALILNISLDPVYRDYIKLNDLNEPLELRRDQVKDLGPTIKEGKVIDELMKDIVKTKNDDNEINNGIVEYPSFCDFNRNIHIDCSYNLQFSCMIVVENMEAYRDQDMGEVIVGKLFCKEVYAKSMRFDGIITIYNGNDSVTYQKARSHLRFKHLTNAQCNKMRPLLKVGKLHNAMGM</sequence>
<accession>A0A6L2J5T3</accession>
<organism evidence="1">
    <name type="scientific">Tanacetum cinerariifolium</name>
    <name type="common">Dalmatian daisy</name>
    <name type="synonym">Chrysanthemum cinerariifolium</name>
    <dbReference type="NCBI Taxonomy" id="118510"/>
    <lineage>
        <taxon>Eukaryota</taxon>
        <taxon>Viridiplantae</taxon>
        <taxon>Streptophyta</taxon>
        <taxon>Embryophyta</taxon>
        <taxon>Tracheophyta</taxon>
        <taxon>Spermatophyta</taxon>
        <taxon>Magnoliopsida</taxon>
        <taxon>eudicotyledons</taxon>
        <taxon>Gunneridae</taxon>
        <taxon>Pentapetalae</taxon>
        <taxon>asterids</taxon>
        <taxon>campanulids</taxon>
        <taxon>Asterales</taxon>
        <taxon>Asteraceae</taxon>
        <taxon>Asteroideae</taxon>
        <taxon>Anthemideae</taxon>
        <taxon>Anthemidinae</taxon>
        <taxon>Tanacetum</taxon>
    </lineage>
</organism>
<name>A0A6L2J5T3_TANCI</name>
<comment type="caution">
    <text evidence="1">The sequence shown here is derived from an EMBL/GenBank/DDBJ whole genome shotgun (WGS) entry which is preliminary data.</text>
</comment>
<protein>
    <submittedName>
        <fullName evidence="1">Uncharacterized protein</fullName>
    </submittedName>
</protein>
<evidence type="ECO:0000313" key="1">
    <source>
        <dbReference type="EMBL" id="GEU32349.1"/>
    </source>
</evidence>
<reference evidence="1" key="1">
    <citation type="journal article" date="2019" name="Sci. Rep.">
        <title>Draft genome of Tanacetum cinerariifolium, the natural source of mosquito coil.</title>
        <authorList>
            <person name="Yamashiro T."/>
            <person name="Shiraishi A."/>
            <person name="Satake H."/>
            <person name="Nakayama K."/>
        </authorList>
    </citation>
    <scope>NUCLEOTIDE SEQUENCE</scope>
</reference>
<dbReference type="EMBL" id="BKCJ010000344">
    <property type="protein sequence ID" value="GEU32349.1"/>
    <property type="molecule type" value="Genomic_DNA"/>
</dbReference>
<gene>
    <name evidence="1" type="ORF">Tci_004327</name>
</gene>
<dbReference type="AlphaFoldDB" id="A0A6L2J5T3"/>
<proteinExistence type="predicted"/>